<evidence type="ECO:0000313" key="2">
    <source>
        <dbReference type="Proteomes" id="UP000826656"/>
    </source>
</evidence>
<accession>A0ABQ7TVT9</accession>
<gene>
    <name evidence="1" type="ORF">KY290_036889</name>
</gene>
<sequence length="60" mass="6854">MDPHIKGEIIQECLKQFIYTSVNCLSDHGTDRPSMGSVLWNLKYCLQLQSDPDEPKMVAE</sequence>
<name>A0ABQ7TVT9_SOLTU</name>
<evidence type="ECO:0000313" key="1">
    <source>
        <dbReference type="EMBL" id="KAH0738184.1"/>
    </source>
</evidence>
<dbReference type="EMBL" id="JAIVGD010000028">
    <property type="protein sequence ID" value="KAH0738184.1"/>
    <property type="molecule type" value="Genomic_DNA"/>
</dbReference>
<proteinExistence type="predicted"/>
<comment type="caution">
    <text evidence="1">The sequence shown here is derived from an EMBL/GenBank/DDBJ whole genome shotgun (WGS) entry which is preliminary data.</text>
</comment>
<reference evidence="1 2" key="1">
    <citation type="journal article" date="2021" name="bioRxiv">
        <title>Chromosome-scale and haplotype-resolved genome assembly of a tetraploid potato cultivar.</title>
        <authorList>
            <person name="Sun H."/>
            <person name="Jiao W.-B."/>
            <person name="Krause K."/>
            <person name="Campoy J.A."/>
            <person name="Goel M."/>
            <person name="Folz-Donahue K."/>
            <person name="Kukat C."/>
            <person name="Huettel B."/>
            <person name="Schneeberger K."/>
        </authorList>
    </citation>
    <scope>NUCLEOTIDE SEQUENCE [LARGE SCALE GENOMIC DNA]</scope>
    <source>
        <strain evidence="1">SolTubOtavaFocal</strain>
        <tissue evidence="1">Leaves</tissue>
    </source>
</reference>
<organism evidence="1 2">
    <name type="scientific">Solanum tuberosum</name>
    <name type="common">Potato</name>
    <dbReference type="NCBI Taxonomy" id="4113"/>
    <lineage>
        <taxon>Eukaryota</taxon>
        <taxon>Viridiplantae</taxon>
        <taxon>Streptophyta</taxon>
        <taxon>Embryophyta</taxon>
        <taxon>Tracheophyta</taxon>
        <taxon>Spermatophyta</taxon>
        <taxon>Magnoliopsida</taxon>
        <taxon>eudicotyledons</taxon>
        <taxon>Gunneridae</taxon>
        <taxon>Pentapetalae</taxon>
        <taxon>asterids</taxon>
        <taxon>lamiids</taxon>
        <taxon>Solanales</taxon>
        <taxon>Solanaceae</taxon>
        <taxon>Solanoideae</taxon>
        <taxon>Solaneae</taxon>
        <taxon>Solanum</taxon>
    </lineage>
</organism>
<keyword evidence="2" id="KW-1185">Reference proteome</keyword>
<protein>
    <submittedName>
        <fullName evidence="1">Uncharacterized protein</fullName>
    </submittedName>
</protein>
<dbReference type="Proteomes" id="UP000826656">
    <property type="component" value="Unassembled WGS sequence"/>
</dbReference>